<keyword evidence="2" id="KW-1133">Transmembrane helix</keyword>
<keyword evidence="2" id="KW-0472">Membrane</keyword>
<feature type="compositionally biased region" description="Basic and acidic residues" evidence="1">
    <location>
        <begin position="60"/>
        <end position="69"/>
    </location>
</feature>
<sequence>MDHHGSPIRYPTPRVSTTNTDNHDNGSSFRVSGETTLAESVPPSPRQPPAYGAEGAPPLYKEETDPDDAKAKRKIKRTLCIRLLTSIFITVLVALIVAAVVARIHDSKINFNRSSGETASNRTKEISFTMITSNEPSSAQVAVTTTEAALEDVKTANVTRPAKTTSTASNSSATATTTNAKVGQTVDCNSMGVFFNVTPVTHISPRPTKSVSTNRRRKVHLLVDDGDGDSDQMLSLSVYKHDRCLLSQASYRGSDGALTYRCSLACPDKRWETNQARDVVAEEWGACG</sequence>
<feature type="compositionally biased region" description="Polar residues" evidence="1">
    <location>
        <begin position="14"/>
        <end position="38"/>
    </location>
</feature>
<organism evidence="3 4">
    <name type="scientific">Metarhizium rileyi (strain RCEF 4871)</name>
    <name type="common">Nomuraea rileyi</name>
    <dbReference type="NCBI Taxonomy" id="1649241"/>
    <lineage>
        <taxon>Eukaryota</taxon>
        <taxon>Fungi</taxon>
        <taxon>Dikarya</taxon>
        <taxon>Ascomycota</taxon>
        <taxon>Pezizomycotina</taxon>
        <taxon>Sordariomycetes</taxon>
        <taxon>Hypocreomycetidae</taxon>
        <taxon>Hypocreales</taxon>
        <taxon>Clavicipitaceae</taxon>
        <taxon>Metarhizium</taxon>
    </lineage>
</organism>
<keyword evidence="2" id="KW-0812">Transmembrane</keyword>
<evidence type="ECO:0000256" key="1">
    <source>
        <dbReference type="SAM" id="MobiDB-lite"/>
    </source>
</evidence>
<protein>
    <submittedName>
        <fullName evidence="3">Uncharacterized protein</fullName>
    </submittedName>
</protein>
<keyword evidence="4" id="KW-1185">Reference proteome</keyword>
<evidence type="ECO:0000313" key="3">
    <source>
        <dbReference type="EMBL" id="OAA50357.1"/>
    </source>
</evidence>
<feature type="transmembrane region" description="Helical" evidence="2">
    <location>
        <begin position="79"/>
        <end position="102"/>
    </location>
</feature>
<dbReference type="OrthoDB" id="5141772at2759"/>
<accession>A0A167JJB8</accession>
<feature type="region of interest" description="Disordered" evidence="1">
    <location>
        <begin position="1"/>
        <end position="69"/>
    </location>
</feature>
<dbReference type="EMBL" id="AZHC01000002">
    <property type="protein sequence ID" value="OAA50357.1"/>
    <property type="molecule type" value="Genomic_DNA"/>
</dbReference>
<evidence type="ECO:0000313" key="4">
    <source>
        <dbReference type="Proteomes" id="UP000243498"/>
    </source>
</evidence>
<comment type="caution">
    <text evidence="3">The sequence shown here is derived from an EMBL/GenBank/DDBJ whole genome shotgun (WGS) entry which is preliminary data.</text>
</comment>
<reference evidence="3 4" key="1">
    <citation type="journal article" date="2016" name="Genome Biol. Evol.">
        <title>Divergent and convergent evolution of fungal pathogenicity.</title>
        <authorList>
            <person name="Shang Y."/>
            <person name="Xiao G."/>
            <person name="Zheng P."/>
            <person name="Cen K."/>
            <person name="Zhan S."/>
            <person name="Wang C."/>
        </authorList>
    </citation>
    <scope>NUCLEOTIDE SEQUENCE [LARGE SCALE GENOMIC DNA]</scope>
    <source>
        <strain evidence="3 4">RCEF 4871</strain>
    </source>
</reference>
<gene>
    <name evidence="3" type="ORF">NOR_00807</name>
</gene>
<dbReference type="OMA" id="EEWGACG"/>
<evidence type="ECO:0000256" key="2">
    <source>
        <dbReference type="SAM" id="Phobius"/>
    </source>
</evidence>
<proteinExistence type="predicted"/>
<dbReference type="Proteomes" id="UP000243498">
    <property type="component" value="Unassembled WGS sequence"/>
</dbReference>
<name>A0A167JJB8_METRR</name>
<dbReference type="AlphaFoldDB" id="A0A167JJB8"/>